<proteinExistence type="predicted"/>
<evidence type="ECO:0000313" key="1">
    <source>
        <dbReference type="EMBL" id="OAY67644.1"/>
    </source>
</evidence>
<dbReference type="STRING" id="4615.A0A199USB2"/>
<accession>A0A199USB2</accession>
<comment type="caution">
    <text evidence="1">The sequence shown here is derived from an EMBL/GenBank/DDBJ whole genome shotgun (WGS) entry which is preliminary data.</text>
</comment>
<dbReference type="AlphaFoldDB" id="A0A199USB2"/>
<sequence>RPNFEDFTDIEEEGRREKISIVGDLHESVYPKREAHLWYVVPDELKDASQLKKYMELLSSCERERVLSMNGEHLQKDLMQIVESIHNQSSSKQANLGSLR</sequence>
<name>A0A199USB2_ANACO</name>
<reference evidence="1 2" key="1">
    <citation type="journal article" date="2016" name="DNA Res.">
        <title>The draft genome of MD-2 pineapple using hybrid error correction of long reads.</title>
        <authorList>
            <person name="Redwan R.M."/>
            <person name="Saidin A."/>
            <person name="Kumar S.V."/>
        </authorList>
    </citation>
    <scope>NUCLEOTIDE SEQUENCE [LARGE SCALE GENOMIC DNA]</scope>
    <source>
        <strain evidence="2">cv. MD2</strain>
        <tissue evidence="1">Leaf</tissue>
    </source>
</reference>
<protein>
    <submittedName>
        <fullName evidence="1">Uncharacterized protein</fullName>
    </submittedName>
</protein>
<evidence type="ECO:0000313" key="2">
    <source>
        <dbReference type="Proteomes" id="UP000092600"/>
    </source>
</evidence>
<organism evidence="1 2">
    <name type="scientific">Ananas comosus</name>
    <name type="common">Pineapple</name>
    <name type="synonym">Ananas ananas</name>
    <dbReference type="NCBI Taxonomy" id="4615"/>
    <lineage>
        <taxon>Eukaryota</taxon>
        <taxon>Viridiplantae</taxon>
        <taxon>Streptophyta</taxon>
        <taxon>Embryophyta</taxon>
        <taxon>Tracheophyta</taxon>
        <taxon>Spermatophyta</taxon>
        <taxon>Magnoliopsida</taxon>
        <taxon>Liliopsida</taxon>
        <taxon>Poales</taxon>
        <taxon>Bromeliaceae</taxon>
        <taxon>Bromelioideae</taxon>
        <taxon>Ananas</taxon>
    </lineage>
</organism>
<gene>
    <name evidence="1" type="ORF">ACMD2_24950</name>
</gene>
<dbReference type="Proteomes" id="UP000092600">
    <property type="component" value="Unassembled WGS sequence"/>
</dbReference>
<dbReference type="EMBL" id="LSRQ01005429">
    <property type="protein sequence ID" value="OAY67644.1"/>
    <property type="molecule type" value="Genomic_DNA"/>
</dbReference>
<feature type="non-terminal residue" evidence="1">
    <location>
        <position position="1"/>
    </location>
</feature>